<organism evidence="1 2">
    <name type="scientific">Photobacterium kishitanii</name>
    <dbReference type="NCBI Taxonomy" id="318456"/>
    <lineage>
        <taxon>Bacteria</taxon>
        <taxon>Pseudomonadati</taxon>
        <taxon>Pseudomonadota</taxon>
        <taxon>Gammaproteobacteria</taxon>
        <taxon>Vibrionales</taxon>
        <taxon>Vibrionaceae</taxon>
        <taxon>Photobacterium</taxon>
    </lineage>
</organism>
<comment type="caution">
    <text evidence="1">The sequence shown here is derived from an EMBL/GenBank/DDBJ whole genome shotgun (WGS) entry which is preliminary data.</text>
</comment>
<dbReference type="AlphaFoldDB" id="A0A2T3KMX5"/>
<dbReference type="Proteomes" id="UP000241426">
    <property type="component" value="Unassembled WGS sequence"/>
</dbReference>
<reference evidence="1 2" key="1">
    <citation type="submission" date="2018-01" db="EMBL/GenBank/DDBJ databases">
        <title>Whole genome sequencing of Histamine producing bacteria.</title>
        <authorList>
            <person name="Butler K."/>
        </authorList>
    </citation>
    <scope>NUCLEOTIDE SEQUENCE [LARGE SCALE GENOMIC DNA]</scope>
    <source>
        <strain evidence="1 2">FS-7.2</strain>
    </source>
</reference>
<evidence type="ECO:0000313" key="1">
    <source>
        <dbReference type="EMBL" id="PSV01153.1"/>
    </source>
</evidence>
<name>A0A2T3KMX5_9GAMM</name>
<proteinExistence type="predicted"/>
<accession>A0A2T3KMX5</accession>
<gene>
    <name evidence="1" type="ORF">C9J27_03780</name>
</gene>
<dbReference type="EMBL" id="PYNF01000002">
    <property type="protein sequence ID" value="PSV01153.1"/>
    <property type="molecule type" value="Genomic_DNA"/>
</dbReference>
<dbReference type="RefSeq" id="WP_107288880.1">
    <property type="nucleotide sequence ID" value="NZ_PYNF01000002.1"/>
</dbReference>
<evidence type="ECO:0000313" key="2">
    <source>
        <dbReference type="Proteomes" id="UP000241426"/>
    </source>
</evidence>
<sequence length="403" mass="44972">MVDITVVIPNTAVKNLRDYVINSKSPLNRDISPSEDRESLIVDVGGATYSFTKLKLKVTDYFVDRGLCVRFGDSYRSLETGDVVGSVGRKRGSRFSKLKTDGSFERFESSKLTKETRLLLNRVIDLSEVGFKDKKDINTSRVVDVKKVVCVLEALLNKFPFHKGSKNSAGGHFYQSTAEAASLIVNEQKPSRSGYLINHWLDSVNVDDANDTYSFDCVNKRVQSDPYLRDGYKQAFKEISEKGFCEQDEVESLAVAIEASLAGGAFQHRKQDLFKGDGFNGFDGEKCSGTGEYLGCDVLLPMSSSHSNNYTYIMHLRGDNGELIDVKSSSCFSKSEMIEAYKNKLSFNYIGGDVTHRKGTSFSRVKIISIPDRTEVKVKPSMVKLICNNEKRDLHLASPRLSI</sequence>
<protein>
    <submittedName>
        <fullName evidence="1">Uncharacterized protein</fullName>
    </submittedName>
</protein>